<evidence type="ECO:0000313" key="1">
    <source>
        <dbReference type="EMBL" id="OLP86890.1"/>
    </source>
</evidence>
<evidence type="ECO:0000313" key="2">
    <source>
        <dbReference type="Proteomes" id="UP000186817"/>
    </source>
</evidence>
<comment type="caution">
    <text evidence="1">The sequence shown here is derived from an EMBL/GenBank/DDBJ whole genome shotgun (WGS) entry which is preliminary data.</text>
</comment>
<organism evidence="1 2">
    <name type="scientific">Symbiodinium microadriaticum</name>
    <name type="common">Dinoflagellate</name>
    <name type="synonym">Zooxanthella microadriatica</name>
    <dbReference type="NCBI Taxonomy" id="2951"/>
    <lineage>
        <taxon>Eukaryota</taxon>
        <taxon>Sar</taxon>
        <taxon>Alveolata</taxon>
        <taxon>Dinophyceae</taxon>
        <taxon>Suessiales</taxon>
        <taxon>Symbiodiniaceae</taxon>
        <taxon>Symbiodinium</taxon>
    </lineage>
</organism>
<protein>
    <submittedName>
        <fullName evidence="1">Uncharacterized protein</fullName>
    </submittedName>
</protein>
<keyword evidence="2" id="KW-1185">Reference proteome</keyword>
<sequence>MRPVALAGVLWWDRAGSLEDCSPAWAGLPAFCLQQLAGVGGGAQAGDVSSARFQRCWVAFSECRESGLDDRQSIRQTCQVCCRAGALRRLDPQATQMGRQRRERFHMRRFCFGGAPQALLEGMPYSLVMGACIRLDFQQGNRAQGMVCTRGRAQQQQQPRTLQVWEFGQLAEQPLFFLEAPGCPSLDEILVAYGRAKHYDTALFGAQVASPHFVSELGYAGRWGPILGSNRPCYNYNRCIPCAMEDHLDALAIADRQGNVYISDTDVAGNPGSSVAAHTCQRPFARQQSGWEYARGAQAVRQPAKKENADEIVKSSAVGRTLDTHPDGIVARPRSERNLQGGPLAELLGGMGKPCATRWVGVRGCSDRGFWQGEPIILQRQAEGTIAPADA</sequence>
<accession>A0A1Q9CVE9</accession>
<dbReference type="AlphaFoldDB" id="A0A1Q9CVE9"/>
<gene>
    <name evidence="1" type="ORF">AK812_SmicGene31945</name>
</gene>
<proteinExistence type="predicted"/>
<reference evidence="1 2" key="1">
    <citation type="submission" date="2016-02" db="EMBL/GenBank/DDBJ databases">
        <title>Genome analysis of coral dinoflagellate symbionts highlights evolutionary adaptations to a symbiotic lifestyle.</title>
        <authorList>
            <person name="Aranda M."/>
            <person name="Li Y."/>
            <person name="Liew Y.J."/>
            <person name="Baumgarten S."/>
            <person name="Simakov O."/>
            <person name="Wilson M."/>
            <person name="Piel J."/>
            <person name="Ashoor H."/>
            <person name="Bougouffa S."/>
            <person name="Bajic V.B."/>
            <person name="Ryu T."/>
            <person name="Ravasi T."/>
            <person name="Bayer T."/>
            <person name="Micklem G."/>
            <person name="Kim H."/>
            <person name="Bhak J."/>
            <person name="Lajeunesse T.C."/>
            <person name="Voolstra C.R."/>
        </authorList>
    </citation>
    <scope>NUCLEOTIDE SEQUENCE [LARGE SCALE GENOMIC DNA]</scope>
    <source>
        <strain evidence="1 2">CCMP2467</strain>
    </source>
</reference>
<name>A0A1Q9CVE9_SYMMI</name>
<dbReference type="Proteomes" id="UP000186817">
    <property type="component" value="Unassembled WGS sequence"/>
</dbReference>
<dbReference type="EMBL" id="LSRX01000894">
    <property type="protein sequence ID" value="OLP86890.1"/>
    <property type="molecule type" value="Genomic_DNA"/>
</dbReference>